<reference evidence="1 2" key="2">
    <citation type="submission" date="2010-03" db="EMBL/GenBank/DDBJ databases">
        <authorList>
            <person name="Pajon A."/>
        </authorList>
    </citation>
    <scope>NUCLEOTIDE SEQUENCE [LARGE SCALE GENOMIC DNA]</scope>
    <source>
        <strain evidence="1 2">L2-14</strain>
    </source>
</reference>
<evidence type="ECO:0000313" key="1">
    <source>
        <dbReference type="EMBL" id="CBL26470.1"/>
    </source>
</evidence>
<reference evidence="1 2" key="1">
    <citation type="submission" date="2010-03" db="EMBL/GenBank/DDBJ databases">
        <title>The genome sequence of Ruminococcus torques L2-14.</title>
        <authorList>
            <consortium name="metaHIT consortium -- http://www.metahit.eu/"/>
            <person name="Pajon A."/>
            <person name="Turner K."/>
            <person name="Parkhill J."/>
            <person name="Duncan S."/>
            <person name="Flint H."/>
        </authorList>
    </citation>
    <scope>NUCLEOTIDE SEQUENCE [LARGE SCALE GENOMIC DNA]</scope>
    <source>
        <strain evidence="1 2">L2-14</strain>
    </source>
</reference>
<proteinExistence type="predicted"/>
<protein>
    <submittedName>
        <fullName evidence="1">Uncharacterized protein</fullName>
    </submittedName>
</protein>
<sequence>MKKLEKRPKFMTVPAALKELEKIEMVRLTDNRYRLDHAVTAMQKTILKAFDMNTNVIKYQAQEISSTLKEEK</sequence>
<dbReference type="PATRIC" id="fig|657313.3.peg.1751"/>
<organism evidence="1 2">
    <name type="scientific">[Ruminococcus] torques L2-14</name>
    <dbReference type="NCBI Taxonomy" id="657313"/>
    <lineage>
        <taxon>Bacteria</taxon>
        <taxon>Bacillati</taxon>
        <taxon>Bacillota</taxon>
        <taxon>Clostridia</taxon>
        <taxon>Lachnospirales</taxon>
        <taxon>Lachnospiraceae</taxon>
        <taxon>Mediterraneibacter</taxon>
    </lineage>
</organism>
<name>D4M5F8_9FIRM</name>
<dbReference type="AlphaFoldDB" id="D4M5F8"/>
<gene>
    <name evidence="1" type="ORF">RTO_19220</name>
</gene>
<dbReference type="Proteomes" id="UP000008956">
    <property type="component" value="Chromosome"/>
</dbReference>
<dbReference type="KEGG" id="rto:RTO_19220"/>
<dbReference type="HOGENOM" id="CLU_2719898_0_0_9"/>
<accession>D4M5F8</accession>
<dbReference type="EMBL" id="FP929055">
    <property type="protein sequence ID" value="CBL26470.1"/>
    <property type="molecule type" value="Genomic_DNA"/>
</dbReference>
<evidence type="ECO:0000313" key="2">
    <source>
        <dbReference type="Proteomes" id="UP000008956"/>
    </source>
</evidence>